<evidence type="ECO:0000256" key="7">
    <source>
        <dbReference type="ARBA" id="ARBA00022692"/>
    </source>
</evidence>
<protein>
    <submittedName>
        <fullName evidence="15">Beta-glucosides PTS, EIIBC</fullName>
        <ecNumber evidence="15">2.7.1.69</ecNumber>
    </submittedName>
</protein>
<evidence type="ECO:0000259" key="13">
    <source>
        <dbReference type="PROSITE" id="PS51098"/>
    </source>
</evidence>
<dbReference type="AlphaFoldDB" id="K0NUJ3"/>
<feature type="transmembrane region" description="Helical" evidence="12">
    <location>
        <begin position="219"/>
        <end position="239"/>
    </location>
</feature>
<keyword evidence="4" id="KW-0762">Sugar transport</keyword>
<dbReference type="FunFam" id="3.30.1360.60:FF:000001">
    <property type="entry name" value="PTS system glucose-specific IIBC component PtsG"/>
    <property type="match status" value="1"/>
</dbReference>
<evidence type="ECO:0000256" key="5">
    <source>
        <dbReference type="ARBA" id="ARBA00022679"/>
    </source>
</evidence>
<feature type="transmembrane region" description="Helical" evidence="12">
    <location>
        <begin position="123"/>
        <end position="145"/>
    </location>
</feature>
<dbReference type="InterPro" id="IPR036878">
    <property type="entry name" value="Glu_permease_IIB"/>
</dbReference>
<dbReference type="Proteomes" id="UP000009325">
    <property type="component" value="Unassembled WGS sequence"/>
</dbReference>
<dbReference type="SUPFAM" id="SSF55604">
    <property type="entry name" value="Glucose permease domain IIB"/>
    <property type="match status" value="1"/>
</dbReference>
<dbReference type="Gene3D" id="3.30.1360.60">
    <property type="entry name" value="Glucose permease domain IIB"/>
    <property type="match status" value="1"/>
</dbReference>
<dbReference type="InterPro" id="IPR003352">
    <property type="entry name" value="PTS_EIIC"/>
</dbReference>
<dbReference type="PROSITE" id="PS51103">
    <property type="entry name" value="PTS_EIIC_TYPE_1"/>
    <property type="match status" value="1"/>
</dbReference>
<dbReference type="GO" id="GO:0008982">
    <property type="term" value="F:protein-N(PI)-phosphohistidine-sugar phosphotransferase activity"/>
    <property type="evidence" value="ECO:0007669"/>
    <property type="project" value="InterPro"/>
</dbReference>
<name>K0NUJ3_9LACO</name>
<feature type="domain" description="PTS EIIB type-1" evidence="13">
    <location>
        <begin position="7"/>
        <end position="89"/>
    </location>
</feature>
<evidence type="ECO:0000256" key="3">
    <source>
        <dbReference type="ARBA" id="ARBA00022475"/>
    </source>
</evidence>
<dbReference type="Pfam" id="PF00367">
    <property type="entry name" value="PTS_EIIB"/>
    <property type="match status" value="1"/>
</dbReference>
<gene>
    <name evidence="15" type="ORF">BN146_01640</name>
</gene>
<dbReference type="GO" id="GO:0005886">
    <property type="term" value="C:plasma membrane"/>
    <property type="evidence" value="ECO:0007669"/>
    <property type="project" value="UniProtKB-SubCell"/>
</dbReference>
<reference evidence="15 16" key="1">
    <citation type="submission" date="2012-08" db="EMBL/GenBank/DDBJ databases">
        <title>Draft Genome Sequences of Lactobacillus equicursoris CIP 110162T, isolated from thoroughbred racehorse feces and Lactobacillus sp. CRBIP 24.137 isolated from urine of human.</title>
        <authorList>
            <person name="Cousin S."/>
            <person name="Loux V."/>
            <person name="Ma L."/>
            <person name="Creno S."/>
            <person name="Clermont D."/>
            <person name="Bizet C."/>
            <person name="Bouchier C."/>
        </authorList>
    </citation>
    <scope>NUCLEOTIDE SEQUENCE [LARGE SCALE GENOMIC DNA]</scope>
    <source>
        <strain evidence="15 16">66c</strain>
    </source>
</reference>
<keyword evidence="2" id="KW-0813">Transport</keyword>
<evidence type="ECO:0000256" key="11">
    <source>
        <dbReference type="PROSITE-ProRule" id="PRU00421"/>
    </source>
</evidence>
<dbReference type="GO" id="GO:0090589">
    <property type="term" value="F:protein-phosphocysteine-trehalose phosphotransferase system transporter activity"/>
    <property type="evidence" value="ECO:0007669"/>
    <property type="project" value="TreeGrafter"/>
</dbReference>
<dbReference type="GO" id="GO:0016301">
    <property type="term" value="F:kinase activity"/>
    <property type="evidence" value="ECO:0007669"/>
    <property type="project" value="UniProtKB-KW"/>
</dbReference>
<dbReference type="EMBL" id="CALZ01000029">
    <property type="protein sequence ID" value="CCK82975.1"/>
    <property type="molecule type" value="Genomic_DNA"/>
</dbReference>
<keyword evidence="7 12" id="KW-0812">Transmembrane</keyword>
<evidence type="ECO:0000256" key="4">
    <source>
        <dbReference type="ARBA" id="ARBA00022597"/>
    </source>
</evidence>
<feature type="transmembrane region" description="Helical" evidence="12">
    <location>
        <begin position="251"/>
        <end position="276"/>
    </location>
</feature>
<comment type="caution">
    <text evidence="15">The sequence shown here is derived from an EMBL/GenBank/DDBJ whole genome shotgun (WGS) entry which is preliminary data.</text>
</comment>
<feature type="transmembrane region" description="Helical" evidence="12">
    <location>
        <begin position="397"/>
        <end position="421"/>
    </location>
</feature>
<dbReference type="PANTHER" id="PTHR30175:SF1">
    <property type="entry name" value="PTS SYSTEM ARBUTIN-, CELLOBIOSE-, AND SALICIN-SPECIFIC EIIBC COMPONENT-RELATED"/>
    <property type="match status" value="1"/>
</dbReference>
<dbReference type="CDD" id="cd00212">
    <property type="entry name" value="PTS_IIB_glc"/>
    <property type="match status" value="1"/>
</dbReference>
<dbReference type="Pfam" id="PF02378">
    <property type="entry name" value="PTS_EIIC"/>
    <property type="match status" value="1"/>
</dbReference>
<feature type="transmembrane region" description="Helical" evidence="12">
    <location>
        <begin position="369"/>
        <end position="390"/>
    </location>
</feature>
<feature type="transmembrane region" description="Helical" evidence="12">
    <location>
        <begin position="157"/>
        <end position="178"/>
    </location>
</feature>
<evidence type="ECO:0000256" key="12">
    <source>
        <dbReference type="SAM" id="Phobius"/>
    </source>
</evidence>
<feature type="transmembrane region" description="Helical" evidence="12">
    <location>
        <begin position="441"/>
        <end position="462"/>
    </location>
</feature>
<keyword evidence="8" id="KW-0418">Kinase</keyword>
<keyword evidence="6" id="KW-0598">Phosphotransferase system</keyword>
<feature type="active site" description="Phosphocysteine intermediate; for EIIB activity" evidence="11">
    <location>
        <position position="29"/>
    </location>
</feature>
<sequence>MATKDYSKMADSILSQIGGSANVSTVTHCMTRLRFTLKDMSVADDNKVKQIPGVLGVVRAGGQYQIVIGQTVPEVYDAVVKAGNLTTTAPIDENLDAKPKEKLTVKSALNLALNKVAGSLTPLIPMLMAASIFKMLAAVCGPSMLNWISANSDIYKLFTFVGDAGFYFFPVIIGYTFAKQIGANKIMAMFLGAIMIDPNLINIVTAGKAFHVYGLPMTLTNYSSTIVPIMLSVWCMKYVQKFFDKYIPASLRTIFAPTLTIAVMLPIALCVLGPLGGFIGSGICNGILAFGKVGGVWAILGVAIIGALWEILVLTGMHLVMISAMTLLFSQGGHDNFVTLGAVAASMAVSGMCLGVALRLKNKEERSLAFGYVIAGLIGGVTEPGLYGIAIRYRKPFIGLMAGGFVGGLYAAITHVTAYVMVPVANFLALSGYVGGSTANIVNGIISGVIAFVVAAIVSYIVGVNDSKQTAA</sequence>
<evidence type="ECO:0000313" key="16">
    <source>
        <dbReference type="Proteomes" id="UP000009325"/>
    </source>
</evidence>
<keyword evidence="9 12" id="KW-1133">Transmembrane helix</keyword>
<organism evidence="15 16">
    <name type="scientific">Lactobacillus equicursoris 66c</name>
    <dbReference type="NCBI Taxonomy" id="872326"/>
    <lineage>
        <taxon>Bacteria</taxon>
        <taxon>Bacillati</taxon>
        <taxon>Bacillota</taxon>
        <taxon>Bacilli</taxon>
        <taxon>Lactobacillales</taxon>
        <taxon>Lactobacillaceae</taxon>
        <taxon>Lactobacillus</taxon>
    </lineage>
</organism>
<evidence type="ECO:0000313" key="15">
    <source>
        <dbReference type="EMBL" id="CCK82975.1"/>
    </source>
</evidence>
<accession>K0NUJ3</accession>
<dbReference type="InterPro" id="IPR050558">
    <property type="entry name" value="PTS_Sugar-Specific_Components"/>
</dbReference>
<dbReference type="EC" id="2.7.1.69" evidence="15"/>
<dbReference type="GO" id="GO:0015771">
    <property type="term" value="P:trehalose transport"/>
    <property type="evidence" value="ECO:0007669"/>
    <property type="project" value="TreeGrafter"/>
</dbReference>
<evidence type="ECO:0000256" key="1">
    <source>
        <dbReference type="ARBA" id="ARBA00004651"/>
    </source>
</evidence>
<dbReference type="InterPro" id="IPR013013">
    <property type="entry name" value="PTS_EIIC_1"/>
</dbReference>
<dbReference type="PANTHER" id="PTHR30175">
    <property type="entry name" value="PHOSPHOTRANSFERASE SYSTEM TRANSPORT PROTEIN"/>
    <property type="match status" value="1"/>
</dbReference>
<dbReference type="PROSITE" id="PS51098">
    <property type="entry name" value="PTS_EIIB_TYPE_1"/>
    <property type="match status" value="1"/>
</dbReference>
<comment type="subcellular location">
    <subcellularLocation>
        <location evidence="1">Cell membrane</location>
        <topology evidence="1">Multi-pass membrane protein</topology>
    </subcellularLocation>
</comment>
<proteinExistence type="predicted"/>
<keyword evidence="5 15" id="KW-0808">Transferase</keyword>
<evidence type="ECO:0000256" key="2">
    <source>
        <dbReference type="ARBA" id="ARBA00022448"/>
    </source>
</evidence>
<feature type="transmembrane region" description="Helical" evidence="12">
    <location>
        <begin position="190"/>
        <end position="213"/>
    </location>
</feature>
<feature type="transmembrane region" description="Helical" evidence="12">
    <location>
        <begin position="336"/>
        <end position="357"/>
    </location>
</feature>
<dbReference type="PROSITE" id="PS01035">
    <property type="entry name" value="PTS_EIIB_TYPE_1_CYS"/>
    <property type="match status" value="1"/>
</dbReference>
<keyword evidence="10 12" id="KW-0472">Membrane</keyword>
<evidence type="ECO:0000256" key="9">
    <source>
        <dbReference type="ARBA" id="ARBA00022989"/>
    </source>
</evidence>
<feature type="domain" description="PTS EIIC type-1" evidence="14">
    <location>
        <begin position="114"/>
        <end position="472"/>
    </location>
</feature>
<evidence type="ECO:0000256" key="10">
    <source>
        <dbReference type="ARBA" id="ARBA00023136"/>
    </source>
</evidence>
<evidence type="ECO:0000256" key="6">
    <source>
        <dbReference type="ARBA" id="ARBA00022683"/>
    </source>
</evidence>
<dbReference type="GO" id="GO:0009401">
    <property type="term" value="P:phosphoenolpyruvate-dependent sugar phosphotransferase system"/>
    <property type="evidence" value="ECO:0007669"/>
    <property type="project" value="UniProtKB-KW"/>
</dbReference>
<dbReference type="InterPro" id="IPR001996">
    <property type="entry name" value="PTS_IIB_1"/>
</dbReference>
<evidence type="ECO:0000256" key="8">
    <source>
        <dbReference type="ARBA" id="ARBA00022777"/>
    </source>
</evidence>
<dbReference type="InterPro" id="IPR018113">
    <property type="entry name" value="PTrfase_EIIB_Cys"/>
</dbReference>
<evidence type="ECO:0000259" key="14">
    <source>
        <dbReference type="PROSITE" id="PS51103"/>
    </source>
</evidence>
<feature type="transmembrane region" description="Helical" evidence="12">
    <location>
        <begin position="296"/>
        <end position="329"/>
    </location>
</feature>
<keyword evidence="3" id="KW-1003">Cell membrane</keyword>